<keyword evidence="3 6" id="KW-0812">Transmembrane</keyword>
<organism evidence="7 8">
    <name type="scientific">Salipiger mangrovisoli</name>
    <dbReference type="NCBI Taxonomy" id="2865933"/>
    <lineage>
        <taxon>Bacteria</taxon>
        <taxon>Pseudomonadati</taxon>
        <taxon>Pseudomonadota</taxon>
        <taxon>Alphaproteobacteria</taxon>
        <taxon>Rhodobacterales</taxon>
        <taxon>Roseobacteraceae</taxon>
        <taxon>Salipiger</taxon>
    </lineage>
</organism>
<evidence type="ECO:0000256" key="6">
    <source>
        <dbReference type="SAM" id="Phobius"/>
    </source>
</evidence>
<dbReference type="RefSeq" id="WP_194134116.1">
    <property type="nucleotide sequence ID" value="NZ_JADFFK010000005.1"/>
</dbReference>
<feature type="transmembrane region" description="Helical" evidence="6">
    <location>
        <begin position="107"/>
        <end position="125"/>
    </location>
</feature>
<dbReference type="PANTHER" id="PTHR33545">
    <property type="entry name" value="UPF0750 MEMBRANE PROTEIN YITT-RELATED"/>
    <property type="match status" value="1"/>
</dbReference>
<gene>
    <name evidence="7" type="ORF">IQ782_08075</name>
</gene>
<proteinExistence type="predicted"/>
<feature type="transmembrane region" description="Helical" evidence="6">
    <location>
        <begin position="82"/>
        <end position="101"/>
    </location>
</feature>
<reference evidence="7 8" key="1">
    <citation type="journal article" date="2021" name="Int. J. Syst. Evol. Microbiol.">
        <title>Salipiger mangrovisoli sp. nov., isolated from mangrove soil and the proposal for the reclassification of Paraphaeobacter pallidus as Salipiger pallidus comb. nov.</title>
        <authorList>
            <person name="Du J."/>
            <person name="Liu Y."/>
            <person name="Pei T."/>
            <person name="Deng M.R."/>
            <person name="Zhu H."/>
        </authorList>
    </citation>
    <scope>NUCLEOTIDE SEQUENCE [LARGE SCALE GENOMIC DNA]</scope>
    <source>
        <strain evidence="7 8">6D45A</strain>
    </source>
</reference>
<keyword evidence="4 6" id="KW-1133">Transmembrane helix</keyword>
<dbReference type="InterPro" id="IPR051461">
    <property type="entry name" value="UPF0750_membrane"/>
</dbReference>
<evidence type="ECO:0000256" key="2">
    <source>
        <dbReference type="ARBA" id="ARBA00022475"/>
    </source>
</evidence>
<dbReference type="Pfam" id="PF02588">
    <property type="entry name" value="YitT_membrane"/>
    <property type="match status" value="1"/>
</dbReference>
<feature type="transmembrane region" description="Helical" evidence="6">
    <location>
        <begin position="48"/>
        <end position="70"/>
    </location>
</feature>
<name>A0ABR9WZR6_9RHOB</name>
<protein>
    <submittedName>
        <fullName evidence="7">YitT family protein</fullName>
    </submittedName>
</protein>
<accession>A0ABR9WZR6</accession>
<keyword evidence="5 6" id="KW-0472">Membrane</keyword>
<dbReference type="InterPro" id="IPR003740">
    <property type="entry name" value="YitT"/>
</dbReference>
<evidence type="ECO:0000256" key="5">
    <source>
        <dbReference type="ARBA" id="ARBA00023136"/>
    </source>
</evidence>
<sequence>MPLKSPISLYDAQGIAFGILMASLSVVFLKAAGLITGQTAGASVLLSYLLPLDFGVIFLLVSLPFFWLSWKRRGKGFTLRTIAAVVGISITAPLLQGWVSFDHLPPLVAAVLAGASAGAGLIALFRHNASAGGLGVLALIVEEKTGFKTGWFQMSFDALVFLVSCFVLPLELVGYSFVGAAVLNAVIAWNFRIQQTGQQIGQQPAAAKATPKAA</sequence>
<evidence type="ECO:0000313" key="8">
    <source>
        <dbReference type="Proteomes" id="UP000607796"/>
    </source>
</evidence>
<keyword evidence="8" id="KW-1185">Reference proteome</keyword>
<dbReference type="Proteomes" id="UP000607796">
    <property type="component" value="Unassembled WGS sequence"/>
</dbReference>
<feature type="transmembrane region" description="Helical" evidence="6">
    <location>
        <begin position="12"/>
        <end position="36"/>
    </location>
</feature>
<dbReference type="EMBL" id="JADFFK010000005">
    <property type="protein sequence ID" value="MBE9636789.1"/>
    <property type="molecule type" value="Genomic_DNA"/>
</dbReference>
<dbReference type="PANTHER" id="PTHR33545:SF5">
    <property type="entry name" value="UPF0750 MEMBRANE PROTEIN YITT"/>
    <property type="match status" value="1"/>
</dbReference>
<comment type="caution">
    <text evidence="7">The sequence shown here is derived from an EMBL/GenBank/DDBJ whole genome shotgun (WGS) entry which is preliminary data.</text>
</comment>
<keyword evidence="2" id="KW-1003">Cell membrane</keyword>
<evidence type="ECO:0000256" key="4">
    <source>
        <dbReference type="ARBA" id="ARBA00022989"/>
    </source>
</evidence>
<evidence type="ECO:0000256" key="1">
    <source>
        <dbReference type="ARBA" id="ARBA00004651"/>
    </source>
</evidence>
<evidence type="ECO:0000256" key="3">
    <source>
        <dbReference type="ARBA" id="ARBA00022692"/>
    </source>
</evidence>
<comment type="subcellular location">
    <subcellularLocation>
        <location evidence="1">Cell membrane</location>
        <topology evidence="1">Multi-pass membrane protein</topology>
    </subcellularLocation>
</comment>
<evidence type="ECO:0000313" key="7">
    <source>
        <dbReference type="EMBL" id="MBE9636789.1"/>
    </source>
</evidence>